<evidence type="ECO:0000313" key="7">
    <source>
        <dbReference type="EMBL" id="QFG00439.1"/>
    </source>
</evidence>
<dbReference type="SUPFAM" id="SSF46689">
    <property type="entry name" value="Homeodomain-like"/>
    <property type="match status" value="1"/>
</dbReference>
<dbReference type="Proteomes" id="UP000325517">
    <property type="component" value="Chromosome"/>
</dbReference>
<dbReference type="InterPro" id="IPR012337">
    <property type="entry name" value="RNaseH-like_sf"/>
</dbReference>
<dbReference type="NCBIfam" id="NF033546">
    <property type="entry name" value="transpos_IS21"/>
    <property type="match status" value="1"/>
</dbReference>
<dbReference type="PANTHER" id="PTHR35004:SF6">
    <property type="entry name" value="TRANSPOSASE"/>
    <property type="match status" value="1"/>
</dbReference>
<dbReference type="PROSITE" id="PS50994">
    <property type="entry name" value="INTEGRASE"/>
    <property type="match status" value="1"/>
</dbReference>
<dbReference type="PANTHER" id="PTHR35004">
    <property type="entry name" value="TRANSPOSASE RV3428C-RELATED"/>
    <property type="match status" value="1"/>
</dbReference>
<dbReference type="Gene3D" id="3.30.420.10">
    <property type="entry name" value="Ribonuclease H-like superfamily/Ribonuclease H"/>
    <property type="match status" value="1"/>
</dbReference>
<dbReference type="OrthoDB" id="92877at2"/>
<dbReference type="EMBL" id="CP031223">
    <property type="protein sequence ID" value="QFG00439.1"/>
    <property type="molecule type" value="Genomic_DNA"/>
</dbReference>
<dbReference type="GO" id="GO:0032196">
    <property type="term" value="P:transposition"/>
    <property type="evidence" value="ECO:0007669"/>
    <property type="project" value="UniProtKB-KW"/>
</dbReference>
<evidence type="ECO:0000259" key="5">
    <source>
        <dbReference type="PROSITE" id="PS50531"/>
    </source>
</evidence>
<feature type="domain" description="Integrase catalytic" evidence="6">
    <location>
        <begin position="122"/>
        <end position="298"/>
    </location>
</feature>
<dbReference type="SUPFAM" id="SSF53098">
    <property type="entry name" value="Ribonuclease H-like"/>
    <property type="match status" value="1"/>
</dbReference>
<dbReference type="Gene3D" id="1.10.10.60">
    <property type="entry name" value="Homeodomain-like"/>
    <property type="match status" value="1"/>
</dbReference>
<accession>A0A5J6STA2</accession>
<keyword evidence="4" id="KW-0233">DNA recombination</keyword>
<protein>
    <submittedName>
        <fullName evidence="8">IS21 family transposase</fullName>
    </submittedName>
</protein>
<proteinExistence type="inferred from homology"/>
<dbReference type="EMBL" id="CP031223">
    <property type="protein sequence ID" value="QFG00790.1"/>
    <property type="molecule type" value="Genomic_DNA"/>
</dbReference>
<reference evidence="8 9" key="1">
    <citation type="submission" date="2018-07" db="EMBL/GenBank/DDBJ databases">
        <title>Complete genome sequence of Psychrobacillus sp. PB01, isolated from iceberg, and comparative genome analysis of Psychrobacillus strains.</title>
        <authorList>
            <person name="Lee P.C."/>
        </authorList>
    </citation>
    <scope>NUCLEOTIDE SEQUENCE [LARGE SCALE GENOMIC DNA]</scope>
    <source>
        <strain evidence="8 9">PB01</strain>
    </source>
</reference>
<evidence type="ECO:0000313" key="8">
    <source>
        <dbReference type="EMBL" id="QFG00790.1"/>
    </source>
</evidence>
<evidence type="ECO:0000256" key="1">
    <source>
        <dbReference type="ARBA" id="ARBA00009277"/>
    </source>
</evidence>
<dbReference type="KEGG" id="psyo:PB01_19420"/>
<dbReference type="InterPro" id="IPR009057">
    <property type="entry name" value="Homeodomain-like_sf"/>
</dbReference>
<dbReference type="PROSITE" id="PS50531">
    <property type="entry name" value="HTH_IS21"/>
    <property type="match status" value="1"/>
</dbReference>
<keyword evidence="2" id="KW-0815">Transposition</keyword>
<evidence type="ECO:0000259" key="6">
    <source>
        <dbReference type="PROSITE" id="PS50994"/>
    </source>
</evidence>
<feature type="domain" description="HTH IS21-type" evidence="5">
    <location>
        <begin position="1"/>
        <end position="66"/>
    </location>
</feature>
<comment type="similarity">
    <text evidence="1">Belongs to the transposase IS21/IS408/IS1162 family.</text>
</comment>
<evidence type="ECO:0000256" key="4">
    <source>
        <dbReference type="ARBA" id="ARBA00023172"/>
    </source>
</evidence>
<dbReference type="InterPro" id="IPR017894">
    <property type="entry name" value="HTH_IS21_transposase_type"/>
</dbReference>
<dbReference type="GO" id="GO:0003677">
    <property type="term" value="F:DNA binding"/>
    <property type="evidence" value="ECO:0007669"/>
    <property type="project" value="UniProtKB-KW"/>
</dbReference>
<organism evidence="8 9">
    <name type="scientific">Psychrobacillus glaciei</name>
    <dbReference type="NCBI Taxonomy" id="2283160"/>
    <lineage>
        <taxon>Bacteria</taxon>
        <taxon>Bacillati</taxon>
        <taxon>Bacillota</taxon>
        <taxon>Bacilli</taxon>
        <taxon>Bacillales</taxon>
        <taxon>Bacillaceae</taxon>
        <taxon>Psychrobacillus</taxon>
    </lineage>
</organism>
<keyword evidence="9" id="KW-1185">Reference proteome</keyword>
<dbReference type="AlphaFoldDB" id="A0A5J6STA2"/>
<keyword evidence="3" id="KW-0238">DNA-binding</keyword>
<sequence>MVYTKIYELYAMGFSKSAIARKLSISRNTVAKYLKNTSEEFEEYLLSLQTRKKKLDPYRDIILAWLKRYPDLSGAQVYDWLKEKQDISEEDIAENTTRNYVNELRVAYHIPKVSEQRVYAAVPDSPMGFQGQVDFGQDLVTAYDGTKKRLYFVGFVLSHSRFKYIEFLDRPFRTTDLVRCHENAFEFFGGMPEELVYDQDALLAVSENAGDLLFTKEFDNYRKLRKFNIYLCRKSDPESKGKIEQVVKFVKHNFMKNREFQDIHLWNQQAIQWLGRTGNYKVHHNTKKRPSLVHTVEKLHLRKISSKFSFENSLTESITRTIQKDNIIRFESNRYSVPVGTYDAKTKNVAYLEVSIDGYLDIRLQIGGPPIARHLVSSLKGQLIYDPSHHKKPSSKKTLLREEIELAFSNQELITWFLDELNKKYPRHLVDQFKVLQMVIRNHPDYLEEALETVKTLNMISANDFRDIAFTLHKESESQTKQVSVESSKYQKYKAAERSEDYYIRLLSGGKRS</sequence>
<name>A0A5J6STA2_9BACI</name>
<evidence type="ECO:0000313" key="9">
    <source>
        <dbReference type="Proteomes" id="UP000325517"/>
    </source>
</evidence>
<dbReference type="KEGG" id="psyo:PB01_17425"/>
<dbReference type="GO" id="GO:0006310">
    <property type="term" value="P:DNA recombination"/>
    <property type="evidence" value="ECO:0007669"/>
    <property type="project" value="UniProtKB-KW"/>
</dbReference>
<dbReference type="InterPro" id="IPR001584">
    <property type="entry name" value="Integrase_cat-core"/>
</dbReference>
<evidence type="ECO:0000256" key="3">
    <source>
        <dbReference type="ARBA" id="ARBA00023125"/>
    </source>
</evidence>
<evidence type="ECO:0000256" key="2">
    <source>
        <dbReference type="ARBA" id="ARBA00022578"/>
    </source>
</evidence>
<dbReference type="GO" id="GO:0015074">
    <property type="term" value="P:DNA integration"/>
    <property type="evidence" value="ECO:0007669"/>
    <property type="project" value="InterPro"/>
</dbReference>
<dbReference type="InterPro" id="IPR036397">
    <property type="entry name" value="RNaseH_sf"/>
</dbReference>
<gene>
    <name evidence="7" type="ORF">PB01_17425</name>
    <name evidence="8" type="ORF">PB01_19420</name>
</gene>